<reference evidence="1" key="1">
    <citation type="submission" date="2019-02" db="EMBL/GenBank/DDBJ databases">
        <authorList>
            <person name="Gruber-Vodicka R. H."/>
            <person name="Seah K. B. B."/>
        </authorList>
    </citation>
    <scope>NUCLEOTIDE SEQUENCE</scope>
    <source>
        <strain evidence="1">BECK_BZ197</strain>
        <strain evidence="3">BECK_BZ198</strain>
        <strain evidence="2">BECK_BZ199</strain>
    </source>
</reference>
<organism evidence="1">
    <name type="scientific">Candidatus Kentrum sp. MB</name>
    <dbReference type="NCBI Taxonomy" id="2138164"/>
    <lineage>
        <taxon>Bacteria</taxon>
        <taxon>Pseudomonadati</taxon>
        <taxon>Pseudomonadota</taxon>
        <taxon>Gammaproteobacteria</taxon>
        <taxon>Candidatus Kentrum</taxon>
    </lineage>
</organism>
<protein>
    <submittedName>
        <fullName evidence="1">Outer membrane protein TolC</fullName>
    </submittedName>
</protein>
<dbReference type="AlphaFoldDB" id="A0A450XFF6"/>
<accession>A0A450XFF6</accession>
<dbReference type="PANTHER" id="PTHR30203">
    <property type="entry name" value="OUTER MEMBRANE CATION EFFLUX PROTEIN"/>
    <property type="match status" value="1"/>
</dbReference>
<evidence type="ECO:0000313" key="3">
    <source>
        <dbReference type="EMBL" id="VFK74750.1"/>
    </source>
</evidence>
<dbReference type="EMBL" id="CAADFO010000032">
    <property type="protein sequence ID" value="VFK28025.1"/>
    <property type="molecule type" value="Genomic_DNA"/>
</dbReference>
<evidence type="ECO:0000313" key="1">
    <source>
        <dbReference type="EMBL" id="VFK28025.1"/>
    </source>
</evidence>
<proteinExistence type="predicted"/>
<dbReference type="EMBL" id="CAADGH010000009">
    <property type="protein sequence ID" value="VFK74750.1"/>
    <property type="molecule type" value="Genomic_DNA"/>
</dbReference>
<dbReference type="SUPFAM" id="SSF56954">
    <property type="entry name" value="Outer membrane efflux proteins (OEP)"/>
    <property type="match status" value="1"/>
</dbReference>
<name>A0A450XFF6_9GAMM</name>
<dbReference type="EMBL" id="CAADFQ010000009">
    <property type="protein sequence ID" value="VFK29321.1"/>
    <property type="molecule type" value="Genomic_DNA"/>
</dbReference>
<gene>
    <name evidence="1" type="ORF">BECKMB1821G_GA0114241_103211</name>
    <name evidence="3" type="ORF">BECKMB1821H_GA0114242_100935</name>
    <name evidence="2" type="ORF">BECKMB1821I_GA0114274_100935</name>
</gene>
<dbReference type="PROSITE" id="PS51257">
    <property type="entry name" value="PROKAR_LIPOPROTEIN"/>
    <property type="match status" value="1"/>
</dbReference>
<dbReference type="GO" id="GO:0015562">
    <property type="term" value="F:efflux transmembrane transporter activity"/>
    <property type="evidence" value="ECO:0007669"/>
    <property type="project" value="InterPro"/>
</dbReference>
<dbReference type="InterPro" id="IPR010131">
    <property type="entry name" value="MdtP/NodT-like"/>
</dbReference>
<sequence length="568" mass="65901">MRTRLPRLLRLFIPIALVAWLGACAVGPEPLTLDQLDSEGRKDINTLFEEVEPLPEVLTLPEAIARALKYNLDHQVKQMEEELALDRSSMDRFDLLPRARGRAGYRSRSENRTLENLNETGGSEYTPSEKKSTTTDLTLSWNILDFGIGYYTAKQNTDRRLIAAEQRRKAVHALIQDVRFAYWRTVAFQVLKDPIRQTLDQARNEFANISTQLQENLHNPLDTRYDQKMLLENIWKLEYAWQEISIAPIQLASLINARFDEKLGAEIRLVVPEQDRLQTPQWTSLIRDMERLAFLKNPDIRKESYLSRIAIKETHKAILRTLPGLEFSASRQYDSNDLLKANRWYEWSTTLTWNVFNMLSAPRRIQYAETAQQLAENRRLALRMAVLAQVHLADQQFRSALKRFQLVDNLFDVNQEIARLVKNRKEHQSIRSLIYRQTSAIISRLQRYQTYAELQEAYGSLHATLGFDIAENETIVSNELEDITETVGHTLSKWANGDPVKRALMEMDPEPLTECQYFACKETTEKKKIPLKQATDTSYKDSNDTSIDVTPTKWDQWNGYKIFTTVPK</sequence>
<evidence type="ECO:0000313" key="2">
    <source>
        <dbReference type="EMBL" id="VFK29321.1"/>
    </source>
</evidence>
<dbReference type="Gene3D" id="1.20.1600.10">
    <property type="entry name" value="Outer membrane efflux proteins (OEP)"/>
    <property type="match status" value="1"/>
</dbReference>